<gene>
    <name evidence="1" type="ORF">FK256_14110</name>
</gene>
<evidence type="ECO:0000313" key="1">
    <source>
        <dbReference type="EMBL" id="TQD41137.1"/>
    </source>
</evidence>
<organism evidence="1 2">
    <name type="scientific">Actinomyces johnsonii</name>
    <dbReference type="NCBI Taxonomy" id="544581"/>
    <lineage>
        <taxon>Bacteria</taxon>
        <taxon>Bacillati</taxon>
        <taxon>Actinomycetota</taxon>
        <taxon>Actinomycetes</taxon>
        <taxon>Actinomycetales</taxon>
        <taxon>Actinomycetaceae</taxon>
        <taxon>Actinomyces</taxon>
    </lineage>
</organism>
<comment type="caution">
    <text evidence="1">The sequence shown here is derived from an EMBL/GenBank/DDBJ whole genome shotgun (WGS) entry which is preliminary data.</text>
</comment>
<dbReference type="AlphaFoldDB" id="A0A507ZW24"/>
<dbReference type="RefSeq" id="WP_009234674.1">
    <property type="nucleotide sequence ID" value="NZ_JASPFB010000025.1"/>
</dbReference>
<accession>A0A507ZW24</accession>
<dbReference type="EMBL" id="VICB01000035">
    <property type="protein sequence ID" value="TQD41137.1"/>
    <property type="molecule type" value="Genomic_DNA"/>
</dbReference>
<sequence>MTFVGIVSVVSGVLALMVWAKTKRPGMAIGVIIGGGIVIAAKDTAVMTSVGTAVGTVITNVANALPGLMGG</sequence>
<dbReference type="Proteomes" id="UP000319010">
    <property type="component" value="Unassembled WGS sequence"/>
</dbReference>
<evidence type="ECO:0000313" key="2">
    <source>
        <dbReference type="Proteomes" id="UP000319010"/>
    </source>
</evidence>
<protein>
    <submittedName>
        <fullName evidence="1">Uncharacterized protein</fullName>
    </submittedName>
</protein>
<proteinExistence type="predicted"/>
<reference evidence="1 2" key="1">
    <citation type="submission" date="2019-06" db="EMBL/GenBank/DDBJ databases">
        <title>Draft genome sequence of Actinomyces johnsonii CCUG 34287T.</title>
        <authorList>
            <person name="Salva-Serra F."/>
            <person name="Cardew S."/>
            <person name="Moore E."/>
        </authorList>
    </citation>
    <scope>NUCLEOTIDE SEQUENCE [LARGE SCALE GENOMIC DNA]</scope>
    <source>
        <strain evidence="1 2">CCUG 34287</strain>
    </source>
</reference>
<name>A0A507ZW24_9ACTO</name>